<keyword evidence="1" id="KW-0472">Membrane</keyword>
<sequence>MEQQFDNNFKQKSPKERFLLILGVVFILAYLVLGSMIMFMPNVLANLSPTNKLILGGSIILYGLFRSYRLIKKDNSEYE</sequence>
<evidence type="ECO:0008006" key="4">
    <source>
        <dbReference type="Google" id="ProtNLM"/>
    </source>
</evidence>
<reference evidence="2 3" key="1">
    <citation type="submission" date="2018-01" db="EMBL/GenBank/DDBJ databases">
        <authorList>
            <person name="Gaut B.S."/>
            <person name="Morton B.R."/>
            <person name="Clegg M.T."/>
            <person name="Duvall M.R."/>
        </authorList>
    </citation>
    <scope>NUCLEOTIDE SEQUENCE [LARGE SCALE GENOMIC DNA]</scope>
    <source>
        <strain evidence="2 3">HR-AV</strain>
    </source>
</reference>
<keyword evidence="3" id="KW-1185">Reference proteome</keyword>
<feature type="transmembrane region" description="Helical" evidence="1">
    <location>
        <begin position="18"/>
        <end position="41"/>
    </location>
</feature>
<dbReference type="RefSeq" id="WP_103788696.1">
    <property type="nucleotide sequence ID" value="NZ_PQVF01000005.1"/>
</dbReference>
<proteinExistence type="predicted"/>
<keyword evidence="1" id="KW-1133">Transmembrane helix</keyword>
<evidence type="ECO:0000313" key="2">
    <source>
        <dbReference type="EMBL" id="POY37086.1"/>
    </source>
</evidence>
<organism evidence="2 3">
    <name type="scientific">Solitalea longa</name>
    <dbReference type="NCBI Taxonomy" id="2079460"/>
    <lineage>
        <taxon>Bacteria</taxon>
        <taxon>Pseudomonadati</taxon>
        <taxon>Bacteroidota</taxon>
        <taxon>Sphingobacteriia</taxon>
        <taxon>Sphingobacteriales</taxon>
        <taxon>Sphingobacteriaceae</taxon>
        <taxon>Solitalea</taxon>
    </lineage>
</organism>
<comment type="caution">
    <text evidence="2">The sequence shown here is derived from an EMBL/GenBank/DDBJ whole genome shotgun (WGS) entry which is preliminary data.</text>
</comment>
<accession>A0A2S5A3H4</accession>
<feature type="transmembrane region" description="Helical" evidence="1">
    <location>
        <begin position="53"/>
        <end position="71"/>
    </location>
</feature>
<dbReference type="AlphaFoldDB" id="A0A2S5A3H4"/>
<dbReference type="Proteomes" id="UP000236893">
    <property type="component" value="Unassembled WGS sequence"/>
</dbReference>
<gene>
    <name evidence="2" type="ORF">C3K47_08495</name>
</gene>
<protein>
    <recommendedName>
        <fullName evidence="4">DUF3098 domain-containing protein</fullName>
    </recommendedName>
</protein>
<keyword evidence="1" id="KW-0812">Transmembrane</keyword>
<evidence type="ECO:0000256" key="1">
    <source>
        <dbReference type="SAM" id="Phobius"/>
    </source>
</evidence>
<dbReference type="EMBL" id="PQVF01000005">
    <property type="protein sequence ID" value="POY37086.1"/>
    <property type="molecule type" value="Genomic_DNA"/>
</dbReference>
<evidence type="ECO:0000313" key="3">
    <source>
        <dbReference type="Proteomes" id="UP000236893"/>
    </source>
</evidence>
<dbReference type="OrthoDB" id="1376970at2"/>
<name>A0A2S5A3H4_9SPHI</name>